<reference evidence="2" key="1">
    <citation type="submission" date="2013-09" db="EMBL/GenBank/DDBJ databases">
        <title>Corchorus olitorius genome sequencing.</title>
        <authorList>
            <person name="Alam M."/>
            <person name="Haque M.S."/>
            <person name="Islam M.S."/>
            <person name="Emdad E.M."/>
            <person name="Islam M.M."/>
            <person name="Ahmed B."/>
            <person name="Halim A."/>
            <person name="Hossen Q.M.M."/>
            <person name="Hossain M.Z."/>
            <person name="Ahmed R."/>
            <person name="Khan M.M."/>
            <person name="Islam R."/>
            <person name="Rashid M.M."/>
            <person name="Khan S.A."/>
            <person name="Rahman M.S."/>
            <person name="Alam M."/>
            <person name="Yahiya A.S."/>
            <person name="Khan M.S."/>
            <person name="Azam M.S."/>
            <person name="Haque T."/>
            <person name="Lashkar M.Z.H."/>
            <person name="Akhand A.I."/>
            <person name="Morshed G."/>
            <person name="Roy S."/>
            <person name="Uddin K.S."/>
            <person name="Rabeya T."/>
            <person name="Hossain A.S."/>
            <person name="Chowdhury A."/>
            <person name="Snigdha A.R."/>
            <person name="Mortoza M.S."/>
            <person name="Matin S.A."/>
            <person name="Hoque S.M.E."/>
            <person name="Islam M.K."/>
            <person name="Roy D.K."/>
            <person name="Haider R."/>
            <person name="Moosa M.M."/>
            <person name="Elias S.M."/>
            <person name="Hasan A.M."/>
            <person name="Jahan S."/>
            <person name="Shafiuddin M."/>
            <person name="Mahmood N."/>
            <person name="Shommy N.S."/>
        </authorList>
    </citation>
    <scope>NUCLEOTIDE SEQUENCE [LARGE SCALE GENOMIC DNA]</scope>
    <source>
        <strain evidence="2">cv. O-4</strain>
    </source>
</reference>
<dbReference type="AlphaFoldDB" id="A0A1R3I7M3"/>
<sequence>MQTPIFFMNAAYDSWQISGQSLQSLFVETLAKGKIPYDEDILGQYMPCLVI</sequence>
<accession>A0A1R3I7M3</accession>
<evidence type="ECO:0000313" key="2">
    <source>
        <dbReference type="Proteomes" id="UP000187203"/>
    </source>
</evidence>
<evidence type="ECO:0000313" key="1">
    <source>
        <dbReference type="EMBL" id="OMO78558.1"/>
    </source>
</evidence>
<comment type="caution">
    <text evidence="1">The sequence shown here is derived from an EMBL/GenBank/DDBJ whole genome shotgun (WGS) entry which is preliminary data.</text>
</comment>
<proteinExistence type="predicted"/>
<gene>
    <name evidence="1" type="ORF">COLO4_24715</name>
</gene>
<name>A0A1R3I7M3_9ROSI</name>
<dbReference type="Proteomes" id="UP000187203">
    <property type="component" value="Unassembled WGS sequence"/>
</dbReference>
<dbReference type="OrthoDB" id="10252405at2759"/>
<organism evidence="1 2">
    <name type="scientific">Corchorus olitorius</name>
    <dbReference type="NCBI Taxonomy" id="93759"/>
    <lineage>
        <taxon>Eukaryota</taxon>
        <taxon>Viridiplantae</taxon>
        <taxon>Streptophyta</taxon>
        <taxon>Embryophyta</taxon>
        <taxon>Tracheophyta</taxon>
        <taxon>Spermatophyta</taxon>
        <taxon>Magnoliopsida</taxon>
        <taxon>eudicotyledons</taxon>
        <taxon>Gunneridae</taxon>
        <taxon>Pentapetalae</taxon>
        <taxon>rosids</taxon>
        <taxon>malvids</taxon>
        <taxon>Malvales</taxon>
        <taxon>Malvaceae</taxon>
        <taxon>Grewioideae</taxon>
        <taxon>Apeibeae</taxon>
        <taxon>Corchorus</taxon>
    </lineage>
</organism>
<protein>
    <submittedName>
        <fullName evidence="1">Golgi to ER traffic-like protein</fullName>
    </submittedName>
</protein>
<dbReference type="EMBL" id="AWUE01018734">
    <property type="protein sequence ID" value="OMO78558.1"/>
    <property type="molecule type" value="Genomic_DNA"/>
</dbReference>
<keyword evidence="2" id="KW-1185">Reference proteome</keyword>